<evidence type="ECO:0000256" key="6">
    <source>
        <dbReference type="ARBA" id="ARBA00022918"/>
    </source>
</evidence>
<evidence type="ECO:0000313" key="9">
    <source>
        <dbReference type="Proteomes" id="UP000562415"/>
    </source>
</evidence>
<dbReference type="PANTHER" id="PTHR41694:SF3">
    <property type="entry name" value="RNA-DIRECTED DNA POLYMERASE-RELATED"/>
    <property type="match status" value="1"/>
</dbReference>
<proteinExistence type="predicted"/>
<keyword evidence="1" id="KW-0808">Transferase</keyword>
<keyword evidence="6" id="KW-0695">RNA-directed DNA polymerase</keyword>
<dbReference type="Proteomes" id="UP000562415">
    <property type="component" value="Unassembled WGS sequence"/>
</dbReference>
<evidence type="ECO:0000256" key="1">
    <source>
        <dbReference type="ARBA" id="ARBA00022679"/>
    </source>
</evidence>
<name>A0A7K5FWS0_PROAR</name>
<evidence type="ECO:0000256" key="2">
    <source>
        <dbReference type="ARBA" id="ARBA00022695"/>
    </source>
</evidence>
<dbReference type="GO" id="GO:0004523">
    <property type="term" value="F:RNA-DNA hybrid ribonuclease activity"/>
    <property type="evidence" value="ECO:0007669"/>
    <property type="project" value="InterPro"/>
</dbReference>
<gene>
    <name evidence="8" type="primary">Ervk7</name>
    <name evidence="8" type="ORF">PROATE_R15670</name>
</gene>
<comment type="caution">
    <text evidence="8">The sequence shown here is derived from an EMBL/GenBank/DDBJ whole genome shotgun (WGS) entry which is preliminary data.</text>
</comment>
<feature type="non-terminal residue" evidence="8">
    <location>
        <position position="108"/>
    </location>
</feature>
<feature type="domain" description="RNase H type-1" evidence="7">
    <location>
        <begin position="18"/>
        <end position="98"/>
    </location>
</feature>
<dbReference type="InterPro" id="IPR012337">
    <property type="entry name" value="RNaseH-like_sf"/>
</dbReference>
<dbReference type="PANTHER" id="PTHR41694">
    <property type="entry name" value="ENDOGENOUS RETROVIRUS GROUP K MEMBER POL PROTEIN"/>
    <property type="match status" value="1"/>
</dbReference>
<keyword evidence="4" id="KW-0255">Endonuclease</keyword>
<protein>
    <submittedName>
        <fullName evidence="8">POK7 protein</fullName>
    </submittedName>
</protein>
<keyword evidence="2" id="KW-0548">Nucleotidyltransferase</keyword>
<dbReference type="GO" id="GO:0003964">
    <property type="term" value="F:RNA-directed DNA polymerase activity"/>
    <property type="evidence" value="ECO:0007669"/>
    <property type="project" value="UniProtKB-KW"/>
</dbReference>
<dbReference type="InterPro" id="IPR036397">
    <property type="entry name" value="RNaseH_sf"/>
</dbReference>
<dbReference type="AlphaFoldDB" id="A0A7K5FWS0"/>
<dbReference type="Gene3D" id="3.30.420.10">
    <property type="entry name" value="Ribonuclease H-like superfamily/Ribonuclease H"/>
    <property type="match status" value="1"/>
</dbReference>
<dbReference type="OrthoDB" id="9395371at2759"/>
<evidence type="ECO:0000256" key="4">
    <source>
        <dbReference type="ARBA" id="ARBA00022759"/>
    </source>
</evidence>
<evidence type="ECO:0000256" key="3">
    <source>
        <dbReference type="ARBA" id="ARBA00022722"/>
    </source>
</evidence>
<reference evidence="8 9" key="1">
    <citation type="submission" date="2019-09" db="EMBL/GenBank/DDBJ databases">
        <title>Bird 10,000 Genomes (B10K) Project - Family phase.</title>
        <authorList>
            <person name="Zhang G."/>
        </authorList>
    </citation>
    <scope>NUCLEOTIDE SEQUENCE [LARGE SCALE GENOMIC DNA]</scope>
    <source>
        <strain evidence="8">B10K-DU-017-47</strain>
    </source>
</reference>
<accession>A0A7K5FWS0</accession>
<evidence type="ECO:0000313" key="8">
    <source>
        <dbReference type="EMBL" id="NWS49310.1"/>
    </source>
</evidence>
<dbReference type="Pfam" id="PF00075">
    <property type="entry name" value="RNase_H"/>
    <property type="match status" value="1"/>
</dbReference>
<evidence type="ECO:0000259" key="7">
    <source>
        <dbReference type="Pfam" id="PF00075"/>
    </source>
</evidence>
<feature type="non-terminal residue" evidence="8">
    <location>
        <position position="1"/>
    </location>
</feature>
<dbReference type="SUPFAM" id="SSF53098">
    <property type="entry name" value="Ribonuclease H-like"/>
    <property type="match status" value="1"/>
</dbReference>
<keyword evidence="5" id="KW-0378">Hydrolase</keyword>
<evidence type="ECO:0000256" key="5">
    <source>
        <dbReference type="ARBA" id="ARBA00022801"/>
    </source>
</evidence>
<sequence length="108" mass="12415">QWRWMTRPKRSIVPLSDAITAFTDAGRKTRTAAITWKEEGQWKHQVIAATERDSLQTMELVAVVWAMLHIVEPLNIVTDSLYVAGVCERIEDASIREVQNARLHELFI</sequence>
<organism evidence="8 9">
    <name type="scientific">Probosciger aterrimus</name>
    <name type="common">Palm cockatoo</name>
    <dbReference type="NCBI Taxonomy" id="141839"/>
    <lineage>
        <taxon>Eukaryota</taxon>
        <taxon>Metazoa</taxon>
        <taxon>Chordata</taxon>
        <taxon>Craniata</taxon>
        <taxon>Vertebrata</taxon>
        <taxon>Euteleostomi</taxon>
        <taxon>Archelosauria</taxon>
        <taxon>Archosauria</taxon>
        <taxon>Dinosauria</taxon>
        <taxon>Saurischia</taxon>
        <taxon>Theropoda</taxon>
        <taxon>Coelurosauria</taxon>
        <taxon>Aves</taxon>
        <taxon>Neognathae</taxon>
        <taxon>Neoaves</taxon>
        <taxon>Telluraves</taxon>
        <taxon>Australaves</taxon>
        <taxon>Psittaciformes</taxon>
        <taxon>Cacatuidae</taxon>
        <taxon>Probosciger</taxon>
    </lineage>
</organism>
<keyword evidence="9" id="KW-1185">Reference proteome</keyword>
<keyword evidence="3" id="KW-0540">Nuclease</keyword>
<dbReference type="GO" id="GO:0035613">
    <property type="term" value="F:RNA stem-loop binding"/>
    <property type="evidence" value="ECO:0007669"/>
    <property type="project" value="TreeGrafter"/>
</dbReference>
<dbReference type="EMBL" id="VYZH01005961">
    <property type="protein sequence ID" value="NWS49310.1"/>
    <property type="molecule type" value="Genomic_DNA"/>
</dbReference>
<dbReference type="InterPro" id="IPR002156">
    <property type="entry name" value="RNaseH_domain"/>
</dbReference>